<evidence type="ECO:0008006" key="4">
    <source>
        <dbReference type="Google" id="ProtNLM"/>
    </source>
</evidence>
<comment type="caution">
    <text evidence="2">The sequence shown here is derived from an EMBL/GenBank/DDBJ whole genome shotgun (WGS) entry which is preliminary data.</text>
</comment>
<dbReference type="GO" id="GO:0009513">
    <property type="term" value="C:etioplast"/>
    <property type="evidence" value="ECO:0007669"/>
    <property type="project" value="TreeGrafter"/>
</dbReference>
<reference evidence="2" key="1">
    <citation type="submission" date="2019-11" db="EMBL/GenBank/DDBJ databases">
        <authorList>
            <person name="Liu Y."/>
            <person name="Hou J."/>
            <person name="Li T.-Q."/>
            <person name="Guan C.-H."/>
            <person name="Wu X."/>
            <person name="Wu H.-Z."/>
            <person name="Ling F."/>
            <person name="Zhang R."/>
            <person name="Shi X.-G."/>
            <person name="Ren J.-P."/>
            <person name="Chen E.-F."/>
            <person name="Sun J.-M."/>
        </authorList>
    </citation>
    <scope>NUCLEOTIDE SEQUENCE</scope>
    <source>
        <strain evidence="2">Adult_tree_wgs_1</strain>
        <tissue evidence="2">Leaves</tissue>
    </source>
</reference>
<dbReference type="PANTHER" id="PTHR37219">
    <property type="entry name" value="PROTEIN PALE CRESS, CHLOROPLASTIC"/>
    <property type="match status" value="1"/>
</dbReference>
<dbReference type="GO" id="GO:0009965">
    <property type="term" value="P:leaf morphogenesis"/>
    <property type="evidence" value="ECO:0007669"/>
    <property type="project" value="TreeGrafter"/>
</dbReference>
<dbReference type="GO" id="GO:0009509">
    <property type="term" value="C:chromoplast"/>
    <property type="evidence" value="ECO:0007669"/>
    <property type="project" value="TreeGrafter"/>
</dbReference>
<sequence length="410" mass="47526">MVAPAFQLTSPVPPPPATLNFSTLSRTSVALVNPSLFKTKSRPTAAAALRRTKKTEEQDLHGLPKEFYDDEWQAQQREKTKKLHQQRQVEDEEEERKVDEYREIGMRLKDYPEDDLRQARQLVSSLLKSAEEVEEVISEYSEENVSCVTIGIALELLQIHSCIKRLSKGVPLVQWQHPMKIEEAAERGELTELVLMVIWNRLDLARRDDEKDAIRSLDLLYRRIETEILKREAPPAMRLLNDLLILHDGFDEEGWLKECRKRMVETFPREDPYSILVPVGFDIDKIVLFFFTRAGKEYIDSVSVSGTVVFQIASLVIWDRLVFSNELANFHQHQGPLRPPLEEEDDILLRVDFVREVDALLREVRAEQREAQNVQGLDPESVAIRLKQQEKQQTIRLVEALLDLAIDLKW</sequence>
<dbReference type="GO" id="GO:0010239">
    <property type="term" value="P:chloroplast mRNA processing"/>
    <property type="evidence" value="ECO:0007669"/>
    <property type="project" value="InterPro"/>
</dbReference>
<feature type="coiled-coil region" evidence="1">
    <location>
        <begin position="116"/>
        <end position="143"/>
    </location>
</feature>
<proteinExistence type="predicted"/>
<evidence type="ECO:0000313" key="3">
    <source>
        <dbReference type="Proteomes" id="UP000626092"/>
    </source>
</evidence>
<evidence type="ECO:0000313" key="2">
    <source>
        <dbReference type="EMBL" id="KAF7153082.1"/>
    </source>
</evidence>
<protein>
    <recommendedName>
        <fullName evidence="4">Protein PALE CRESS, chloroplastic</fullName>
    </recommendedName>
</protein>
<dbReference type="GO" id="GO:0009537">
    <property type="term" value="C:proplastid"/>
    <property type="evidence" value="ECO:0007669"/>
    <property type="project" value="TreeGrafter"/>
</dbReference>
<accession>A0A834HFT9</accession>
<dbReference type="GO" id="GO:0071482">
    <property type="term" value="P:cellular response to light stimulus"/>
    <property type="evidence" value="ECO:0007669"/>
    <property type="project" value="TreeGrafter"/>
</dbReference>
<evidence type="ECO:0000256" key="1">
    <source>
        <dbReference type="SAM" id="Coils"/>
    </source>
</evidence>
<dbReference type="Proteomes" id="UP000626092">
    <property type="component" value="Unassembled WGS sequence"/>
</dbReference>
<dbReference type="OrthoDB" id="1933879at2759"/>
<dbReference type="GO" id="GO:0009507">
    <property type="term" value="C:chloroplast"/>
    <property type="evidence" value="ECO:0007669"/>
    <property type="project" value="TreeGrafter"/>
</dbReference>
<dbReference type="EMBL" id="WJXA01000001">
    <property type="protein sequence ID" value="KAF7153082.1"/>
    <property type="molecule type" value="Genomic_DNA"/>
</dbReference>
<dbReference type="AlphaFoldDB" id="A0A834HFT9"/>
<gene>
    <name evidence="2" type="ORF">RHSIM_Rhsim01G0276200</name>
</gene>
<name>A0A834HFT9_RHOSS</name>
<keyword evidence="3" id="KW-1185">Reference proteome</keyword>
<dbReference type="GO" id="GO:0009501">
    <property type="term" value="C:amyloplast"/>
    <property type="evidence" value="ECO:0007669"/>
    <property type="project" value="TreeGrafter"/>
</dbReference>
<organism evidence="2 3">
    <name type="scientific">Rhododendron simsii</name>
    <name type="common">Sims's rhododendron</name>
    <dbReference type="NCBI Taxonomy" id="118357"/>
    <lineage>
        <taxon>Eukaryota</taxon>
        <taxon>Viridiplantae</taxon>
        <taxon>Streptophyta</taxon>
        <taxon>Embryophyta</taxon>
        <taxon>Tracheophyta</taxon>
        <taxon>Spermatophyta</taxon>
        <taxon>Magnoliopsida</taxon>
        <taxon>eudicotyledons</taxon>
        <taxon>Gunneridae</taxon>
        <taxon>Pentapetalae</taxon>
        <taxon>asterids</taxon>
        <taxon>Ericales</taxon>
        <taxon>Ericaceae</taxon>
        <taxon>Ericoideae</taxon>
        <taxon>Rhodoreae</taxon>
        <taxon>Rhododendron</taxon>
    </lineage>
</organism>
<dbReference type="InterPro" id="IPR034563">
    <property type="entry name" value="PALE_CRESS"/>
</dbReference>
<dbReference type="GO" id="GO:0009658">
    <property type="term" value="P:chloroplast organization"/>
    <property type="evidence" value="ECO:0007669"/>
    <property type="project" value="InterPro"/>
</dbReference>
<keyword evidence="1" id="KW-0175">Coiled coil</keyword>
<dbReference type="PANTHER" id="PTHR37219:SF1">
    <property type="entry name" value="PROTEIN PALE CRESS, CHLOROPLASTIC"/>
    <property type="match status" value="1"/>
</dbReference>